<gene>
    <name evidence="8" type="ORF">J8A68_001791</name>
</gene>
<dbReference type="InterPro" id="IPR000683">
    <property type="entry name" value="Gfo/Idh/MocA-like_OxRdtase_N"/>
</dbReference>
<dbReference type="PANTHER" id="PTHR22604">
    <property type="entry name" value="OXIDOREDUCTASES"/>
    <property type="match status" value="1"/>
</dbReference>
<evidence type="ECO:0000313" key="9">
    <source>
        <dbReference type="Proteomes" id="UP000694255"/>
    </source>
</evidence>
<dbReference type="InterPro" id="IPR055170">
    <property type="entry name" value="GFO_IDH_MocA-like_dom"/>
</dbReference>
<evidence type="ECO:0000259" key="7">
    <source>
        <dbReference type="Pfam" id="PF22725"/>
    </source>
</evidence>
<comment type="similarity">
    <text evidence="1">Belongs to the Gfo/Idh/MocA family.</text>
</comment>
<dbReference type="PANTHER" id="PTHR22604:SF105">
    <property type="entry name" value="TRANS-1,2-DIHYDROBENZENE-1,2-DIOL DEHYDROGENASE"/>
    <property type="match status" value="1"/>
</dbReference>
<feature type="domain" description="GFO/IDH/MocA-like oxidoreductase" evidence="7">
    <location>
        <begin position="153"/>
        <end position="276"/>
    </location>
</feature>
<dbReference type="Proteomes" id="UP000694255">
    <property type="component" value="Unassembled WGS sequence"/>
</dbReference>
<accession>A0A8J5QF84</accession>
<evidence type="ECO:0000259" key="6">
    <source>
        <dbReference type="Pfam" id="PF01408"/>
    </source>
</evidence>
<dbReference type="OrthoDB" id="2129491at2759"/>
<dbReference type="EMBL" id="JAGSYN010000067">
    <property type="protein sequence ID" value="KAG7664694.1"/>
    <property type="molecule type" value="Genomic_DNA"/>
</dbReference>
<proteinExistence type="inferred from homology"/>
<evidence type="ECO:0000256" key="5">
    <source>
        <dbReference type="ARBA" id="ARBA00049233"/>
    </source>
</evidence>
<feature type="domain" description="Gfo/Idh/MocA-like oxidoreductase N-terminal" evidence="6">
    <location>
        <begin position="5"/>
        <end position="136"/>
    </location>
</feature>
<dbReference type="Pfam" id="PF22725">
    <property type="entry name" value="GFO_IDH_MocA_C3"/>
    <property type="match status" value="1"/>
</dbReference>
<evidence type="ECO:0000313" key="8">
    <source>
        <dbReference type="EMBL" id="KAG7664694.1"/>
    </source>
</evidence>
<dbReference type="RefSeq" id="XP_049264926.1">
    <property type="nucleotide sequence ID" value="XM_049405472.1"/>
</dbReference>
<protein>
    <recommendedName>
        <fullName evidence="3">D-xylose 1-dehydrogenase (NADP(+), D-xylono-1,5-lactone-forming)</fullName>
        <ecNumber evidence="3">1.1.1.179</ecNumber>
    </recommendedName>
    <alternativeName>
        <fullName evidence="4">D-xylose-NADP dehydrogenase</fullName>
    </alternativeName>
</protein>
<dbReference type="GO" id="GO:0000166">
    <property type="term" value="F:nucleotide binding"/>
    <property type="evidence" value="ECO:0007669"/>
    <property type="project" value="InterPro"/>
</dbReference>
<dbReference type="GeneID" id="73468592"/>
<organism evidence="8 9">
    <name type="scientific">[Candida] subhashii</name>
    <dbReference type="NCBI Taxonomy" id="561895"/>
    <lineage>
        <taxon>Eukaryota</taxon>
        <taxon>Fungi</taxon>
        <taxon>Dikarya</taxon>
        <taxon>Ascomycota</taxon>
        <taxon>Saccharomycotina</taxon>
        <taxon>Pichiomycetes</taxon>
        <taxon>Debaryomycetaceae</taxon>
        <taxon>Spathaspora</taxon>
    </lineage>
</organism>
<evidence type="ECO:0000256" key="4">
    <source>
        <dbReference type="ARBA" id="ARBA00042988"/>
    </source>
</evidence>
<keyword evidence="2" id="KW-0560">Oxidoreductase</keyword>
<evidence type="ECO:0000256" key="3">
    <source>
        <dbReference type="ARBA" id="ARBA00038984"/>
    </source>
</evidence>
<dbReference type="InterPro" id="IPR050984">
    <property type="entry name" value="Gfo/Idh/MocA_domain"/>
</dbReference>
<comment type="catalytic activity">
    <reaction evidence="5">
        <text>D-xylose + NADP(+) = D-xylono-1,5-lactone + NADPH + H(+)</text>
        <dbReference type="Rhea" id="RHEA:22000"/>
        <dbReference type="ChEBI" id="CHEBI:15378"/>
        <dbReference type="ChEBI" id="CHEBI:15867"/>
        <dbReference type="ChEBI" id="CHEBI:53455"/>
        <dbReference type="ChEBI" id="CHEBI:57783"/>
        <dbReference type="ChEBI" id="CHEBI:58349"/>
        <dbReference type="EC" id="1.1.1.179"/>
    </reaction>
</comment>
<dbReference type="AlphaFoldDB" id="A0A8J5QF84"/>
<dbReference type="GO" id="GO:0047837">
    <property type="term" value="F:D-xylose 1-dehydrogenase (NADP+) activity"/>
    <property type="evidence" value="ECO:0007669"/>
    <property type="project" value="UniProtKB-EC"/>
</dbReference>
<dbReference type="Pfam" id="PF01408">
    <property type="entry name" value="GFO_IDH_MocA"/>
    <property type="match status" value="1"/>
</dbReference>
<comment type="caution">
    <text evidence="8">The sequence shown here is derived from an EMBL/GenBank/DDBJ whole genome shotgun (WGS) entry which is preliminary data.</text>
</comment>
<name>A0A8J5QF84_9ASCO</name>
<sequence length="358" mass="40734">MTITINWGILGAGNISAQFVHDLLLNNSRQTEIRHIVKSIGCSSKEKGENFIQSVKLIPETNNYGISPKVETYSQLYANPEVNIVYIGTPHNFHKNQAIDCLNNNKHVLCEKPLTVNKKEAIELINLAKSKNLFFMEAMWTRFFPAITKLREKVYQEKVIGDIHRLFADLSYNSDITNVPITHRIRDKNLAAGSLLDIGIYPITYSRILLDDKVGQNHSKFDYKSFLTLDPTDGIDHLCSIIVKYENGTHGLLTCSEFIDGPKAYVRLEGTKGWVEMYSDNPARAKHFKIFNKAGEEIFEYKDESGYNGFIYEANACAIDIQSGKIENDIMPHDETLLVMDIMDQIRKDNGLVYDQDL</sequence>
<evidence type="ECO:0000256" key="1">
    <source>
        <dbReference type="ARBA" id="ARBA00010928"/>
    </source>
</evidence>
<evidence type="ECO:0000256" key="2">
    <source>
        <dbReference type="ARBA" id="ARBA00023002"/>
    </source>
</evidence>
<reference evidence="8 9" key="1">
    <citation type="journal article" date="2021" name="DNA Res.">
        <title>Genome analysis of Candida subhashii reveals its hybrid nature and dual mitochondrial genome conformations.</title>
        <authorList>
            <person name="Mixao V."/>
            <person name="Hegedusova E."/>
            <person name="Saus E."/>
            <person name="Pryszcz L.P."/>
            <person name="Cillingova A."/>
            <person name="Nosek J."/>
            <person name="Gabaldon T."/>
        </authorList>
    </citation>
    <scope>NUCLEOTIDE SEQUENCE [LARGE SCALE GENOMIC DNA]</scope>
    <source>
        <strain evidence="8 9">CBS 10753</strain>
    </source>
</reference>
<keyword evidence="9" id="KW-1185">Reference proteome</keyword>
<dbReference type="EC" id="1.1.1.179" evidence="3"/>